<gene>
    <name evidence="2" type="ORF">DWV08_15240</name>
    <name evidence="3" type="ORF">DXU92_09860</name>
</gene>
<evidence type="ECO:0000313" key="4">
    <source>
        <dbReference type="Proteomes" id="UP000254236"/>
    </source>
</evidence>
<feature type="region of interest" description="Disordered" evidence="1">
    <location>
        <begin position="347"/>
        <end position="366"/>
    </location>
</feature>
<dbReference type="KEGG" id="bsau:DWV08_15240"/>
<dbReference type="Gene3D" id="3.40.1660.10">
    <property type="entry name" value="EreA-like (biosynthetic domain)"/>
    <property type="match status" value="1"/>
</dbReference>
<proteinExistence type="predicted"/>
<dbReference type="PANTHER" id="PTHR31299">
    <property type="entry name" value="ESTERASE, PUTATIVE (AFU_ORTHOLOGUE AFUA_1G05850)-RELATED"/>
    <property type="match status" value="1"/>
</dbReference>
<evidence type="ECO:0000313" key="2">
    <source>
        <dbReference type="EMBL" id="AXK46834.1"/>
    </source>
</evidence>
<dbReference type="SUPFAM" id="SSF159501">
    <property type="entry name" value="EreA/ChaN-like"/>
    <property type="match status" value="1"/>
</dbReference>
<dbReference type="Proteomes" id="UP000254236">
    <property type="component" value="Chromosome"/>
</dbReference>
<name>A0A345YSD2_9MICO</name>
<dbReference type="RefSeq" id="WP_115414581.1">
    <property type="nucleotide sequence ID" value="NZ_CP031356.1"/>
</dbReference>
<sequence length="366" mass="39349">MPAAGLDRLLPLLGGDTVLGLGEPTHGSANAFAWKLEIIQELARRGLLGALAIEDSLVAGRHLDRALRHGGPIDDYLAAASSLWRTATISEGLGRLAVLASTIAPDRRPRGLGIDISAPYRTAGGLLDLGHDHPLIRDVADRRPLTAEAVSTLDALCAALEHESDTRTVDLARNLHRHLDTYWAAPDLERLHRRDTHMAHNLLETLPERGITVVWAHNEHIARVPDNFGGPSMGRVLADVLGARYLPVGVMCGEGTARAVDPSTGDTGYRAVRLPMLRPGTTDATLHALGADFVTTAEFTHAGPRRFLGWQIDTSVFSDPAQVRATFEVQRPSSDFDALAMLPESTADVTAGGASPSTRSSRWRRG</sequence>
<accession>A0A345YSD2</accession>
<dbReference type="Proteomes" id="UP000282185">
    <property type="component" value="Unassembled WGS sequence"/>
</dbReference>
<evidence type="ECO:0000256" key="1">
    <source>
        <dbReference type="SAM" id="MobiDB-lite"/>
    </source>
</evidence>
<evidence type="ECO:0000313" key="3">
    <source>
        <dbReference type="EMBL" id="RRR22549.1"/>
    </source>
</evidence>
<dbReference type="OrthoDB" id="9810066at2"/>
<dbReference type="AlphaFoldDB" id="A0A345YSD2"/>
<reference evidence="3 5" key="2">
    <citation type="submission" date="2018-08" db="EMBL/GenBank/DDBJ databases">
        <title>Brachybacterium saurashtrense DSM 23186.</title>
        <authorList>
            <person name="Li Y."/>
        </authorList>
    </citation>
    <scope>NUCLEOTIDE SEQUENCE [LARGE SCALE GENOMIC DNA]</scope>
    <source>
        <strain evidence="3 5">DSM 23186</strain>
    </source>
</reference>
<dbReference type="GO" id="GO:0046677">
    <property type="term" value="P:response to antibiotic"/>
    <property type="evidence" value="ECO:0007669"/>
    <property type="project" value="InterPro"/>
</dbReference>
<evidence type="ECO:0008006" key="6">
    <source>
        <dbReference type="Google" id="ProtNLM"/>
    </source>
</evidence>
<keyword evidence="4" id="KW-1185">Reference proteome</keyword>
<dbReference type="InterPro" id="IPR052036">
    <property type="entry name" value="Hydrolase/PRTase-associated"/>
</dbReference>
<dbReference type="InterPro" id="IPR007815">
    <property type="entry name" value="Emycin_Estase"/>
</dbReference>
<dbReference type="Pfam" id="PF05139">
    <property type="entry name" value="Erythro_esteras"/>
    <property type="match status" value="1"/>
</dbReference>
<dbReference type="PANTHER" id="PTHR31299:SF0">
    <property type="entry name" value="ESTERASE, PUTATIVE (AFU_ORTHOLOGUE AFUA_1G05850)-RELATED"/>
    <property type="match status" value="1"/>
</dbReference>
<dbReference type="EMBL" id="CP031356">
    <property type="protein sequence ID" value="AXK46834.1"/>
    <property type="molecule type" value="Genomic_DNA"/>
</dbReference>
<evidence type="ECO:0000313" key="5">
    <source>
        <dbReference type="Proteomes" id="UP000282185"/>
    </source>
</evidence>
<protein>
    <recommendedName>
        <fullName evidence="6">Erythromycin esterase family protein</fullName>
    </recommendedName>
</protein>
<dbReference type="EMBL" id="QSWH01000004">
    <property type="protein sequence ID" value="RRR22549.1"/>
    <property type="molecule type" value="Genomic_DNA"/>
</dbReference>
<organism evidence="3 5">
    <name type="scientific">Brachybacterium saurashtrense</name>
    <dbReference type="NCBI Taxonomy" id="556288"/>
    <lineage>
        <taxon>Bacteria</taxon>
        <taxon>Bacillati</taxon>
        <taxon>Actinomycetota</taxon>
        <taxon>Actinomycetes</taxon>
        <taxon>Micrococcales</taxon>
        <taxon>Dermabacteraceae</taxon>
        <taxon>Brachybacterium</taxon>
    </lineage>
</organism>
<reference evidence="2 4" key="1">
    <citation type="submission" date="2018-07" db="EMBL/GenBank/DDBJ databases">
        <title>Brachybacterium saurashtrense DSM 23186 genome sequence.</title>
        <authorList>
            <person name="Guo L."/>
        </authorList>
    </citation>
    <scope>NUCLEOTIDE SEQUENCE [LARGE SCALE GENOMIC DNA]</scope>
    <source>
        <strain evidence="2 4">DSM 23186</strain>
    </source>
</reference>
<dbReference type="CDD" id="cd14728">
    <property type="entry name" value="Ere-like"/>
    <property type="match status" value="1"/>
</dbReference>